<dbReference type="InterPro" id="IPR023151">
    <property type="entry name" value="PEP_util_CS"/>
</dbReference>
<dbReference type="InterPro" id="IPR036637">
    <property type="entry name" value="Phosphohistidine_dom_sf"/>
</dbReference>
<keyword evidence="15" id="KW-0670">Pyruvate</keyword>
<dbReference type="PROSITE" id="PS00742">
    <property type="entry name" value="PEP_ENZYMES_2"/>
    <property type="match status" value="1"/>
</dbReference>
<comment type="catalytic activity">
    <reaction evidence="11">
        <text>pyruvate + phosphate + ATP = phosphoenolpyruvate + AMP + diphosphate + H(+)</text>
        <dbReference type="Rhea" id="RHEA:10756"/>
        <dbReference type="ChEBI" id="CHEBI:15361"/>
        <dbReference type="ChEBI" id="CHEBI:15378"/>
        <dbReference type="ChEBI" id="CHEBI:30616"/>
        <dbReference type="ChEBI" id="CHEBI:33019"/>
        <dbReference type="ChEBI" id="CHEBI:43474"/>
        <dbReference type="ChEBI" id="CHEBI:58702"/>
        <dbReference type="ChEBI" id="CHEBI:456215"/>
        <dbReference type="EC" id="2.7.9.1"/>
    </reaction>
</comment>
<keyword evidence="10" id="KW-0460">Magnesium</keyword>
<evidence type="ECO:0000256" key="4">
    <source>
        <dbReference type="ARBA" id="ARBA00020138"/>
    </source>
</evidence>
<dbReference type="SUPFAM" id="SSF51621">
    <property type="entry name" value="Phosphoenolpyruvate/pyruvate domain"/>
    <property type="match status" value="1"/>
</dbReference>
<dbReference type="Pfam" id="PF02896">
    <property type="entry name" value="PEP-utilizers_C"/>
    <property type="match status" value="1"/>
</dbReference>
<dbReference type="Proteomes" id="UP000734271">
    <property type="component" value="Unassembled WGS sequence"/>
</dbReference>
<keyword evidence="7" id="KW-0547">Nucleotide-binding</keyword>
<dbReference type="Gene3D" id="3.30.470.20">
    <property type="entry name" value="ATP-grasp fold, B domain"/>
    <property type="match status" value="1"/>
</dbReference>
<dbReference type="Gene3D" id="1.10.189.10">
    <property type="entry name" value="Pyruvate Phosphate Dikinase, domain 2"/>
    <property type="match status" value="1"/>
</dbReference>
<sequence length="874" mass="97171">MSTKYVYNFDEGNKTMRDLLGGKGANLAEMTNMGINVPYGFSVTTEACIRYYKEDKKLWDALNEEITNHIKDLEKHNGKTFGNNEDPLLVSVRSGAPISMPGMMDTILNLGLNDIAVKGLENKTNNKRFAYDSYRRFIQMFADVAMGLDKNKFEEVLTAKKEEKGVKTDHDLVAEDFVDVVEKYKVVYKELAGEEFPQDPRKQLDLAISAVFSSWNNPRAILYRKLNDIDDKMGTAVNVQTMVFGNMGETSGTGVAFSRNPATGENVLYGEYLMNAQGEDVVAGVRTPEPISHLHELMPEVYDEFYNTAQTLEKHYKDMQDMEFTIQEGKLYLLQTRNGKRTAQAAVQVAVDMVEEGLVDEKEALLRVNPQDLDGLLHPTFTQEAVKKAQALTKGLAASPGAAVGKIAFSAPEAARRAKDGETVILVREETSPEDLEGMVSAVGILTARGGMTSHAAVVARGMGKCCVSGAQDIHVNELEHTLRVGDVVLTSEDTISIDGSTGEIFAGALATQPPQMHGAFGKFMQWVDEYRDMKVRTNADTPRDAKQALEFGAEGIGLCRTEHMFFADDRIFQVRKMILAADVETRQAALDKILPMQEEDFYQIYKLMEERPVTVRLLDPPLHEFLPKGEKEIADLALELKIQPARVHERISELQEVNPMLGFRGLRLGVIYPEISRMQARAIMQAAIRLNKEGVNVVPEIMIPLSSDVHELAYVKDIVVKEIEKVFEEQGMEIKYLLGTMIEIPRAAITADEIAQITDFFSFGTNDLTQMTFGLSRDDAGKFLPAYIEKDILEKDPFQVLDQKGVGFLVETAVEKGRKSNPALHLGICGEHGGEPNTVKYLYNVGLDYVSCSPFRIPIAKLAAAQAAIEKNK</sequence>
<evidence type="ECO:0000313" key="16">
    <source>
        <dbReference type="Proteomes" id="UP000734271"/>
    </source>
</evidence>
<protein>
    <recommendedName>
        <fullName evidence="4 11">Pyruvate, phosphate dikinase</fullName>
        <ecNumber evidence="3 11">2.7.9.1</ecNumber>
    </recommendedName>
</protein>
<dbReference type="Gene3D" id="3.20.20.60">
    <property type="entry name" value="Phosphoenolpyruvate-binding domains"/>
    <property type="match status" value="1"/>
</dbReference>
<dbReference type="EMBL" id="JAIPME010000002">
    <property type="protein sequence ID" value="MBZ2387116.1"/>
    <property type="molecule type" value="Genomic_DNA"/>
</dbReference>
<dbReference type="Gene3D" id="3.50.30.10">
    <property type="entry name" value="Phosphohistidine domain"/>
    <property type="match status" value="1"/>
</dbReference>
<evidence type="ECO:0000256" key="9">
    <source>
        <dbReference type="ARBA" id="ARBA00022840"/>
    </source>
</evidence>
<dbReference type="Gene3D" id="3.30.1490.20">
    <property type="entry name" value="ATP-grasp fold, A domain"/>
    <property type="match status" value="1"/>
</dbReference>
<dbReference type="InterPro" id="IPR013815">
    <property type="entry name" value="ATP_grasp_subdomain_1"/>
</dbReference>
<dbReference type="InterPro" id="IPR010121">
    <property type="entry name" value="Pyruvate_phosphate_dikinase"/>
</dbReference>
<dbReference type="PROSITE" id="PS00370">
    <property type="entry name" value="PEP_ENZYMES_PHOS_SITE"/>
    <property type="match status" value="1"/>
</dbReference>
<comment type="similarity">
    <text evidence="2 11">Belongs to the PEP-utilizing enzyme family.</text>
</comment>
<accession>A0ABS7T014</accession>
<keyword evidence="16" id="KW-1185">Reference proteome</keyword>
<evidence type="ECO:0000256" key="1">
    <source>
        <dbReference type="ARBA" id="ARBA00001946"/>
    </source>
</evidence>
<evidence type="ECO:0000259" key="12">
    <source>
        <dbReference type="Pfam" id="PF00391"/>
    </source>
</evidence>
<dbReference type="GO" id="GO:0050242">
    <property type="term" value="F:pyruvate, phosphate dikinase activity"/>
    <property type="evidence" value="ECO:0007669"/>
    <property type="project" value="UniProtKB-EC"/>
</dbReference>
<keyword evidence="5 15" id="KW-0808">Transferase</keyword>
<evidence type="ECO:0000256" key="5">
    <source>
        <dbReference type="ARBA" id="ARBA00022679"/>
    </source>
</evidence>
<dbReference type="EC" id="2.7.9.1" evidence="3 11"/>
<dbReference type="InterPro" id="IPR008279">
    <property type="entry name" value="PEP-util_enz_mobile_dom"/>
</dbReference>
<reference evidence="15 16" key="1">
    <citation type="submission" date="2021-08" db="EMBL/GenBank/DDBJ databases">
        <title>FDA dAtabase for Regulatory Grade micrObial Sequences (FDA-ARGOS): Supporting development and validation of Infectious Disease Dx tests.</title>
        <authorList>
            <person name="Sproer C."/>
            <person name="Gronow S."/>
            <person name="Severitt S."/>
            <person name="Schroder I."/>
            <person name="Tallon L."/>
            <person name="Sadzewicz L."/>
            <person name="Zhao X."/>
            <person name="Boylan J."/>
            <person name="Ott S."/>
            <person name="Bowen H."/>
            <person name="Vavikolanu K."/>
            <person name="Hazen T."/>
            <person name="Aluvathingal J."/>
            <person name="Nadendla S."/>
            <person name="Lowell S."/>
            <person name="Myers T."/>
            <person name="Yan Y."/>
            <person name="Sichtig H."/>
        </authorList>
    </citation>
    <scope>NUCLEOTIDE SEQUENCE [LARGE SCALE GENOMIC DNA]</scope>
    <source>
        <strain evidence="15 16">FDAARGOS_1460</strain>
    </source>
</reference>
<feature type="domain" description="Pyruvate phosphate dikinase AMP/ATP-binding" evidence="13">
    <location>
        <begin position="304"/>
        <end position="356"/>
    </location>
</feature>
<feature type="domain" description="Pyruvate phosphate dikinase AMP/ATP-binding" evidence="13">
    <location>
        <begin position="62"/>
        <end position="291"/>
    </location>
</feature>
<dbReference type="SUPFAM" id="SSF56059">
    <property type="entry name" value="Glutathione synthetase ATP-binding domain-like"/>
    <property type="match status" value="1"/>
</dbReference>
<evidence type="ECO:0000256" key="3">
    <source>
        <dbReference type="ARBA" id="ARBA00011994"/>
    </source>
</evidence>
<feature type="domain" description="PEP-utilising enzyme C-terminal" evidence="14">
    <location>
        <begin position="519"/>
        <end position="868"/>
    </location>
</feature>
<dbReference type="RefSeq" id="WP_223419985.1">
    <property type="nucleotide sequence ID" value="NZ_JAIPME010000002.1"/>
</dbReference>
<dbReference type="InterPro" id="IPR018274">
    <property type="entry name" value="PEP_util_AS"/>
</dbReference>
<dbReference type="PIRSF" id="PIRSF000853">
    <property type="entry name" value="PPDK"/>
    <property type="match status" value="1"/>
</dbReference>
<dbReference type="SUPFAM" id="SSF52009">
    <property type="entry name" value="Phosphohistidine domain"/>
    <property type="match status" value="1"/>
</dbReference>
<evidence type="ECO:0000256" key="11">
    <source>
        <dbReference type="PIRNR" id="PIRNR000853"/>
    </source>
</evidence>
<evidence type="ECO:0000256" key="2">
    <source>
        <dbReference type="ARBA" id="ARBA00007837"/>
    </source>
</evidence>
<keyword evidence="8" id="KW-0418">Kinase</keyword>
<evidence type="ECO:0000256" key="8">
    <source>
        <dbReference type="ARBA" id="ARBA00022777"/>
    </source>
</evidence>
<dbReference type="NCBIfam" id="NF004531">
    <property type="entry name" value="PRK05878.1"/>
    <property type="match status" value="1"/>
</dbReference>
<proteinExistence type="inferred from homology"/>
<comment type="cofactor">
    <cofactor evidence="1 11">
        <name>Mg(2+)</name>
        <dbReference type="ChEBI" id="CHEBI:18420"/>
    </cofactor>
</comment>
<organism evidence="15 16">
    <name type="scientific">Anaerococcus murdochii</name>
    <dbReference type="NCBI Taxonomy" id="411577"/>
    <lineage>
        <taxon>Bacteria</taxon>
        <taxon>Bacillati</taxon>
        <taxon>Bacillota</taxon>
        <taxon>Tissierellia</taxon>
        <taxon>Tissierellales</taxon>
        <taxon>Peptoniphilaceae</taxon>
        <taxon>Anaerococcus</taxon>
    </lineage>
</organism>
<dbReference type="PANTHER" id="PTHR22931">
    <property type="entry name" value="PHOSPHOENOLPYRUVATE DIKINASE-RELATED"/>
    <property type="match status" value="1"/>
</dbReference>
<evidence type="ECO:0000313" key="15">
    <source>
        <dbReference type="EMBL" id="MBZ2387116.1"/>
    </source>
</evidence>
<dbReference type="NCBIfam" id="TIGR01828">
    <property type="entry name" value="pyru_phos_dikin"/>
    <property type="match status" value="1"/>
</dbReference>
<dbReference type="InterPro" id="IPR002192">
    <property type="entry name" value="PPDK_AMP/ATP-bd"/>
</dbReference>
<dbReference type="Gene3D" id="1.20.80.30">
    <property type="match status" value="1"/>
</dbReference>
<keyword evidence="6" id="KW-0479">Metal-binding</keyword>
<evidence type="ECO:0000259" key="14">
    <source>
        <dbReference type="Pfam" id="PF02896"/>
    </source>
</evidence>
<evidence type="ECO:0000256" key="7">
    <source>
        <dbReference type="ARBA" id="ARBA00022741"/>
    </source>
</evidence>
<dbReference type="InterPro" id="IPR000121">
    <property type="entry name" value="PEP_util_C"/>
</dbReference>
<gene>
    <name evidence="15" type="primary">ppdK</name>
    <name evidence="15" type="ORF">K8P03_07455</name>
</gene>
<name>A0ABS7T014_9FIRM</name>
<evidence type="ECO:0000259" key="13">
    <source>
        <dbReference type="Pfam" id="PF01326"/>
    </source>
</evidence>
<dbReference type="Pfam" id="PF01326">
    <property type="entry name" value="PPDK_N"/>
    <property type="match status" value="2"/>
</dbReference>
<dbReference type="Pfam" id="PF00391">
    <property type="entry name" value="PEP-utilizers"/>
    <property type="match status" value="1"/>
</dbReference>
<feature type="domain" description="PEP-utilising enzyme mobile" evidence="12">
    <location>
        <begin position="422"/>
        <end position="503"/>
    </location>
</feature>
<dbReference type="InterPro" id="IPR015813">
    <property type="entry name" value="Pyrv/PenolPyrv_kinase-like_dom"/>
</dbReference>
<comment type="caution">
    <text evidence="15">The sequence shown here is derived from an EMBL/GenBank/DDBJ whole genome shotgun (WGS) entry which is preliminary data.</text>
</comment>
<keyword evidence="9" id="KW-0067">ATP-binding</keyword>
<dbReference type="PANTHER" id="PTHR22931:SF9">
    <property type="entry name" value="PYRUVATE, PHOSPHATE DIKINASE 1, CHLOROPLASTIC"/>
    <property type="match status" value="1"/>
</dbReference>
<evidence type="ECO:0000256" key="10">
    <source>
        <dbReference type="ARBA" id="ARBA00022842"/>
    </source>
</evidence>
<evidence type="ECO:0000256" key="6">
    <source>
        <dbReference type="ARBA" id="ARBA00022723"/>
    </source>
</evidence>
<dbReference type="InterPro" id="IPR040442">
    <property type="entry name" value="Pyrv_kinase-like_dom_sf"/>
</dbReference>